<evidence type="ECO:0000256" key="2">
    <source>
        <dbReference type="ARBA" id="ARBA00010692"/>
    </source>
</evidence>
<dbReference type="GO" id="GO:0015225">
    <property type="term" value="F:biotin transmembrane transporter activity"/>
    <property type="evidence" value="ECO:0007669"/>
    <property type="project" value="UniProtKB-UniRule"/>
</dbReference>
<evidence type="ECO:0000313" key="11">
    <source>
        <dbReference type="Proteomes" id="UP000192656"/>
    </source>
</evidence>
<keyword evidence="6 9" id="KW-1133">Transmembrane helix</keyword>
<dbReference type="Pfam" id="PF02632">
    <property type="entry name" value="BioY"/>
    <property type="match status" value="1"/>
</dbReference>
<gene>
    <name evidence="10" type="ORF">SAMN06297251_11974</name>
</gene>
<dbReference type="AlphaFoldDB" id="A0A1W2E0M7"/>
<proteinExistence type="inferred from homology"/>
<dbReference type="EMBL" id="FWXR01000019">
    <property type="protein sequence ID" value="SMD03047.1"/>
    <property type="molecule type" value="Genomic_DNA"/>
</dbReference>
<sequence length="188" mass="19542">MATRDIVFIALFAALMAALGLFPPLMIPGLGIPITAQSMGPMLIGGILGARRGFLSMLLFLALVAIGMPLLSGGRGGLAAFVGPWSGFIYGWALAALVIGFLIERVWSRLDFVRAFGISVLGGIGIIYGVGVPWYSAMSGMGLVEAFTGSMIAFIPGDLIKAGIAAAVIVAVKRAYPLITPQLSRSRA</sequence>
<comment type="similarity">
    <text evidence="2 8">Belongs to the BioY family.</text>
</comment>
<dbReference type="Proteomes" id="UP000192656">
    <property type="component" value="Unassembled WGS sequence"/>
</dbReference>
<feature type="transmembrane region" description="Helical" evidence="9">
    <location>
        <begin position="53"/>
        <end position="72"/>
    </location>
</feature>
<dbReference type="PANTHER" id="PTHR34295:SF4">
    <property type="entry name" value="BIOTIN TRANSPORTER BIOY-RELATED"/>
    <property type="match status" value="1"/>
</dbReference>
<comment type="subcellular location">
    <subcellularLocation>
        <location evidence="1 8">Cell membrane</location>
        <topology evidence="1 8">Multi-pass membrane protein</topology>
    </subcellularLocation>
</comment>
<dbReference type="GO" id="GO:0005886">
    <property type="term" value="C:plasma membrane"/>
    <property type="evidence" value="ECO:0007669"/>
    <property type="project" value="UniProtKB-SubCell"/>
</dbReference>
<evidence type="ECO:0000256" key="4">
    <source>
        <dbReference type="ARBA" id="ARBA00022475"/>
    </source>
</evidence>
<feature type="transmembrane region" description="Helical" evidence="9">
    <location>
        <begin position="147"/>
        <end position="172"/>
    </location>
</feature>
<evidence type="ECO:0000256" key="9">
    <source>
        <dbReference type="SAM" id="Phobius"/>
    </source>
</evidence>
<feature type="transmembrane region" description="Helical" evidence="9">
    <location>
        <begin position="115"/>
        <end position="135"/>
    </location>
</feature>
<keyword evidence="7 8" id="KW-0472">Membrane</keyword>
<keyword evidence="3 8" id="KW-0813">Transport</keyword>
<dbReference type="Gene3D" id="1.10.1760.20">
    <property type="match status" value="1"/>
</dbReference>
<dbReference type="PIRSF" id="PIRSF016661">
    <property type="entry name" value="BioY"/>
    <property type="match status" value="1"/>
</dbReference>
<protein>
    <recommendedName>
        <fullName evidence="8">Biotin transporter</fullName>
    </recommendedName>
</protein>
<dbReference type="STRING" id="937218.SAMN06297251_11974"/>
<dbReference type="RefSeq" id="WP_084411800.1">
    <property type="nucleotide sequence ID" value="NZ_FWXR01000019.1"/>
</dbReference>
<dbReference type="PANTHER" id="PTHR34295">
    <property type="entry name" value="BIOTIN TRANSPORTER BIOY"/>
    <property type="match status" value="1"/>
</dbReference>
<feature type="transmembrane region" description="Helical" evidence="9">
    <location>
        <begin position="6"/>
        <end position="32"/>
    </location>
</feature>
<name>A0A1W2E0M7_9HYPH</name>
<keyword evidence="11" id="KW-1185">Reference proteome</keyword>
<evidence type="ECO:0000256" key="6">
    <source>
        <dbReference type="ARBA" id="ARBA00022989"/>
    </source>
</evidence>
<evidence type="ECO:0000256" key="7">
    <source>
        <dbReference type="ARBA" id="ARBA00023136"/>
    </source>
</evidence>
<evidence type="ECO:0000256" key="8">
    <source>
        <dbReference type="PIRNR" id="PIRNR016661"/>
    </source>
</evidence>
<evidence type="ECO:0000256" key="1">
    <source>
        <dbReference type="ARBA" id="ARBA00004651"/>
    </source>
</evidence>
<organism evidence="10 11">
    <name type="scientific">Fulvimarina manganoxydans</name>
    <dbReference type="NCBI Taxonomy" id="937218"/>
    <lineage>
        <taxon>Bacteria</taxon>
        <taxon>Pseudomonadati</taxon>
        <taxon>Pseudomonadota</taxon>
        <taxon>Alphaproteobacteria</taxon>
        <taxon>Hyphomicrobiales</taxon>
        <taxon>Aurantimonadaceae</taxon>
        <taxon>Fulvimarina</taxon>
    </lineage>
</organism>
<reference evidence="10 11" key="1">
    <citation type="submission" date="2017-04" db="EMBL/GenBank/DDBJ databases">
        <authorList>
            <person name="Afonso C.L."/>
            <person name="Miller P.J."/>
            <person name="Scott M.A."/>
            <person name="Spackman E."/>
            <person name="Goraichik I."/>
            <person name="Dimitrov K.M."/>
            <person name="Suarez D.L."/>
            <person name="Swayne D.E."/>
        </authorList>
    </citation>
    <scope>NUCLEOTIDE SEQUENCE [LARGE SCALE GENOMIC DNA]</scope>
    <source>
        <strain evidence="10 11">CGMCC 1.10972</strain>
    </source>
</reference>
<evidence type="ECO:0000256" key="5">
    <source>
        <dbReference type="ARBA" id="ARBA00022692"/>
    </source>
</evidence>
<keyword evidence="4 8" id="KW-1003">Cell membrane</keyword>
<evidence type="ECO:0000256" key="3">
    <source>
        <dbReference type="ARBA" id="ARBA00022448"/>
    </source>
</evidence>
<evidence type="ECO:0000313" key="10">
    <source>
        <dbReference type="EMBL" id="SMD03047.1"/>
    </source>
</evidence>
<keyword evidence="5 9" id="KW-0812">Transmembrane</keyword>
<dbReference type="InterPro" id="IPR003784">
    <property type="entry name" value="BioY"/>
</dbReference>
<dbReference type="OrthoDB" id="9803495at2"/>
<accession>A0A1W2E0M7</accession>
<feature type="transmembrane region" description="Helical" evidence="9">
    <location>
        <begin position="78"/>
        <end position="103"/>
    </location>
</feature>